<accession>Q7VG43</accession>
<evidence type="ECO:0000256" key="4">
    <source>
        <dbReference type="RuleBase" id="RU003744"/>
    </source>
</evidence>
<dbReference type="PANTHER" id="PTHR30085:SF6">
    <property type="entry name" value="ABC TRANSPORTER GLUTAMINE-BINDING PROTEIN GLNH"/>
    <property type="match status" value="1"/>
</dbReference>
<dbReference type="RefSeq" id="WP_011116321.1">
    <property type="nucleotide sequence ID" value="NC_004917.1"/>
</dbReference>
<evidence type="ECO:0000256" key="5">
    <source>
        <dbReference type="SAM" id="SignalP"/>
    </source>
</evidence>
<keyword evidence="2" id="KW-0813">Transport</keyword>
<feature type="signal peptide" evidence="5">
    <location>
        <begin position="1"/>
        <end position="29"/>
    </location>
</feature>
<dbReference type="InterPro" id="IPR051455">
    <property type="entry name" value="Bact_solute-bind_prot3"/>
</dbReference>
<dbReference type="eggNOG" id="COG0834">
    <property type="taxonomic scope" value="Bacteria"/>
</dbReference>
<dbReference type="GO" id="GO:0006865">
    <property type="term" value="P:amino acid transport"/>
    <property type="evidence" value="ECO:0007669"/>
    <property type="project" value="TreeGrafter"/>
</dbReference>
<dbReference type="HOGENOM" id="CLU_019602_18_4_7"/>
<proteinExistence type="inferred from homology"/>
<protein>
    <submittedName>
        <fullName evidence="7">Probable ABC-type amino-acid transporter periplasmic solute-binding protein</fullName>
    </submittedName>
</protein>
<keyword evidence="8" id="KW-1185">Reference proteome</keyword>
<evidence type="ECO:0000313" key="8">
    <source>
        <dbReference type="Proteomes" id="UP000002495"/>
    </source>
</evidence>
<dbReference type="InterPro" id="IPR018313">
    <property type="entry name" value="SBP_3_CS"/>
</dbReference>
<dbReference type="NCBIfam" id="NF008885">
    <property type="entry name" value="PRK11917.1"/>
    <property type="match status" value="1"/>
</dbReference>
<evidence type="ECO:0000256" key="1">
    <source>
        <dbReference type="ARBA" id="ARBA00010333"/>
    </source>
</evidence>
<dbReference type="EMBL" id="AE017125">
    <property type="protein sequence ID" value="AAP78078.1"/>
    <property type="molecule type" value="Genomic_DNA"/>
</dbReference>
<sequence length="260" mass="28835">MRSCVNVKRLLKVAGLFLFLSMFALQANAGMLEDIKKKDELVVGVKNDIPHFALLDQKTKEIKGFEIDVAKLLAKHILGNENKLKLVAVNAKTRGPLLDNGSIDVVIATFTITPERKRTYNFSEPYYKDSVGLLVLKEKGYKSLADMKDATIGVAQAATSKRAIASAAKKLGINVKFNEFPDYPSIKAALDAKRIDAFSVDKSILLGYVDKKSEILSDSFEPQEYGIVSPKKDKEFAAFIDTFVKKNKAQIDELAKKWGL</sequence>
<organism evidence="7 8">
    <name type="scientific">Helicobacter hepaticus (strain ATCC 51449 / 3B1)</name>
    <dbReference type="NCBI Taxonomy" id="235279"/>
    <lineage>
        <taxon>Bacteria</taxon>
        <taxon>Pseudomonadati</taxon>
        <taxon>Campylobacterota</taxon>
        <taxon>Epsilonproteobacteria</taxon>
        <taxon>Campylobacterales</taxon>
        <taxon>Helicobacteraceae</taxon>
        <taxon>Helicobacter</taxon>
    </lineage>
</organism>
<keyword evidence="3 5" id="KW-0732">Signal</keyword>
<name>Q7VG43_HELHP</name>
<dbReference type="OrthoDB" id="9777941at2"/>
<dbReference type="STRING" id="235279.HH_1481"/>
<evidence type="ECO:0000256" key="3">
    <source>
        <dbReference type="ARBA" id="ARBA00022729"/>
    </source>
</evidence>
<dbReference type="Gene3D" id="3.40.190.10">
    <property type="entry name" value="Periplasmic binding protein-like II"/>
    <property type="match status" value="2"/>
</dbReference>
<dbReference type="Proteomes" id="UP000002495">
    <property type="component" value="Chromosome"/>
</dbReference>
<evidence type="ECO:0000256" key="2">
    <source>
        <dbReference type="ARBA" id="ARBA00022448"/>
    </source>
</evidence>
<dbReference type="InterPro" id="IPR001638">
    <property type="entry name" value="Solute-binding_3/MltF_N"/>
</dbReference>
<evidence type="ECO:0000313" key="7">
    <source>
        <dbReference type="EMBL" id="AAP78078.1"/>
    </source>
</evidence>
<comment type="similarity">
    <text evidence="1 4">Belongs to the bacterial solute-binding protein 3 family.</text>
</comment>
<dbReference type="PROSITE" id="PS01039">
    <property type="entry name" value="SBP_BACTERIAL_3"/>
    <property type="match status" value="1"/>
</dbReference>
<dbReference type="SMART" id="SM00062">
    <property type="entry name" value="PBPb"/>
    <property type="match status" value="1"/>
</dbReference>
<dbReference type="PANTHER" id="PTHR30085">
    <property type="entry name" value="AMINO ACID ABC TRANSPORTER PERMEASE"/>
    <property type="match status" value="1"/>
</dbReference>
<dbReference type="KEGG" id="hhe:HH_1481"/>
<reference evidence="7 8" key="1">
    <citation type="journal article" date="2003" name="Proc. Natl. Acad. Sci. U.S.A.">
        <title>The complete genome sequence of the carcinogenic bacterium Helicobacter hepaticus.</title>
        <authorList>
            <person name="Suerbaum S."/>
            <person name="Josenhans C."/>
            <person name="Sterzenbach T."/>
            <person name="Drescher B."/>
            <person name="Brandt P."/>
            <person name="Bell M."/>
            <person name="Droege M."/>
            <person name="Fartmann B."/>
            <person name="Fischer H.-P."/>
            <person name="Ge Z."/>
            <person name="Hoerster A."/>
            <person name="Holland R."/>
            <person name="Klein K."/>
            <person name="Koenig J."/>
            <person name="Macko L."/>
            <person name="Mendz G.L."/>
            <person name="Nyakatura G."/>
            <person name="Schauer D.B."/>
            <person name="Shen Z."/>
            <person name="Weber J."/>
            <person name="Frosch M."/>
            <person name="Fox J.G."/>
        </authorList>
    </citation>
    <scope>NUCLEOTIDE SEQUENCE [LARGE SCALE GENOMIC DNA]</scope>
    <source>
        <strain evidence="8">ATCC 51449 / 3B1</strain>
    </source>
</reference>
<feature type="chain" id="PRO_5004292494" evidence="5">
    <location>
        <begin position="30"/>
        <end position="260"/>
    </location>
</feature>
<dbReference type="SUPFAM" id="SSF53850">
    <property type="entry name" value="Periplasmic binding protein-like II"/>
    <property type="match status" value="1"/>
</dbReference>
<dbReference type="GO" id="GO:0005576">
    <property type="term" value="C:extracellular region"/>
    <property type="evidence" value="ECO:0007669"/>
    <property type="project" value="TreeGrafter"/>
</dbReference>
<evidence type="ECO:0000259" key="6">
    <source>
        <dbReference type="SMART" id="SM00062"/>
    </source>
</evidence>
<dbReference type="GO" id="GO:0030288">
    <property type="term" value="C:outer membrane-bounded periplasmic space"/>
    <property type="evidence" value="ECO:0007669"/>
    <property type="project" value="TreeGrafter"/>
</dbReference>
<dbReference type="AlphaFoldDB" id="Q7VG43"/>
<feature type="domain" description="Solute-binding protein family 3/N-terminal" evidence="6">
    <location>
        <begin position="40"/>
        <end position="260"/>
    </location>
</feature>
<gene>
    <name evidence="7" type="ordered locus">HH_1481</name>
</gene>
<dbReference type="Pfam" id="PF00497">
    <property type="entry name" value="SBP_bac_3"/>
    <property type="match status" value="1"/>
</dbReference>